<comment type="caution">
    <text evidence="2">The sequence shown here is derived from an EMBL/GenBank/DDBJ whole genome shotgun (WGS) entry which is preliminary data.</text>
</comment>
<name>A0ABW9KKN6_9BACT</name>
<keyword evidence="1" id="KW-0472">Membrane</keyword>
<feature type="transmembrane region" description="Helical" evidence="1">
    <location>
        <begin position="46"/>
        <end position="64"/>
    </location>
</feature>
<accession>A0ABW9KKN6</accession>
<keyword evidence="1" id="KW-0812">Transmembrane</keyword>
<feature type="transmembrane region" description="Helical" evidence="1">
    <location>
        <begin position="12"/>
        <end position="34"/>
    </location>
</feature>
<dbReference type="RefSeq" id="WP_263412198.1">
    <property type="nucleotide sequence ID" value="NZ_BAABBH010000001.1"/>
</dbReference>
<evidence type="ECO:0000313" key="3">
    <source>
        <dbReference type="Proteomes" id="UP001634747"/>
    </source>
</evidence>
<evidence type="ECO:0000313" key="2">
    <source>
        <dbReference type="EMBL" id="MFN2976319.1"/>
    </source>
</evidence>
<protein>
    <submittedName>
        <fullName evidence="2">Uncharacterized protein</fullName>
    </submittedName>
</protein>
<reference evidence="2 3" key="1">
    <citation type="submission" date="2024-12" db="EMBL/GenBank/DDBJ databases">
        <authorList>
            <person name="Lee Y."/>
        </authorList>
    </citation>
    <scope>NUCLEOTIDE SEQUENCE [LARGE SCALE GENOMIC DNA]</scope>
    <source>
        <strain evidence="2 3">03SUJ4</strain>
    </source>
</reference>
<feature type="transmembrane region" description="Helical" evidence="1">
    <location>
        <begin position="76"/>
        <end position="94"/>
    </location>
</feature>
<sequence length="137" mass="14888">MIGFFIPIAEALFAGYIVAIGVYMAMLFLITRLGQRTFVQNSKVRPAYTALHAVVWGLAAFAGTYLCSTLSPLPPYGMLGFPLVLTIIFGLVILRSFRQLPGQMSALALLLNVGALLVGTYFALSVNKVFFLMAHLP</sequence>
<organism evidence="2 3">
    <name type="scientific">Terriglobus aquaticus</name>
    <dbReference type="NCBI Taxonomy" id="940139"/>
    <lineage>
        <taxon>Bacteria</taxon>
        <taxon>Pseudomonadati</taxon>
        <taxon>Acidobacteriota</taxon>
        <taxon>Terriglobia</taxon>
        <taxon>Terriglobales</taxon>
        <taxon>Acidobacteriaceae</taxon>
        <taxon>Terriglobus</taxon>
    </lineage>
</organism>
<dbReference type="Proteomes" id="UP001634747">
    <property type="component" value="Unassembled WGS sequence"/>
</dbReference>
<keyword evidence="3" id="KW-1185">Reference proteome</keyword>
<feature type="transmembrane region" description="Helical" evidence="1">
    <location>
        <begin position="106"/>
        <end position="124"/>
    </location>
</feature>
<proteinExistence type="predicted"/>
<dbReference type="EMBL" id="JBJYXY010000001">
    <property type="protein sequence ID" value="MFN2976319.1"/>
    <property type="molecule type" value="Genomic_DNA"/>
</dbReference>
<evidence type="ECO:0000256" key="1">
    <source>
        <dbReference type="SAM" id="Phobius"/>
    </source>
</evidence>
<keyword evidence="1" id="KW-1133">Transmembrane helix</keyword>
<gene>
    <name evidence="2" type="ORF">ACK2TP_11155</name>
</gene>